<dbReference type="SUPFAM" id="SSF56112">
    <property type="entry name" value="Protein kinase-like (PK-like)"/>
    <property type="match status" value="1"/>
</dbReference>
<comment type="catalytic activity">
    <reaction evidence="7">
        <text>L-threonyl-[protein] + ATP = O-phospho-L-threonyl-[protein] + ADP + H(+)</text>
        <dbReference type="Rhea" id="RHEA:46608"/>
        <dbReference type="Rhea" id="RHEA-COMP:11060"/>
        <dbReference type="Rhea" id="RHEA-COMP:11605"/>
        <dbReference type="ChEBI" id="CHEBI:15378"/>
        <dbReference type="ChEBI" id="CHEBI:30013"/>
        <dbReference type="ChEBI" id="CHEBI:30616"/>
        <dbReference type="ChEBI" id="CHEBI:61977"/>
        <dbReference type="ChEBI" id="CHEBI:456216"/>
        <dbReference type="EC" id="2.7.11.1"/>
    </reaction>
</comment>
<dbReference type="SMART" id="SM00220">
    <property type="entry name" value="S_TKc"/>
    <property type="match status" value="1"/>
</dbReference>
<evidence type="ECO:0000256" key="9">
    <source>
        <dbReference type="SAM" id="MobiDB-lite"/>
    </source>
</evidence>
<dbReference type="InterPro" id="IPR011009">
    <property type="entry name" value="Kinase-like_dom_sf"/>
</dbReference>
<evidence type="ECO:0000256" key="10">
    <source>
        <dbReference type="SAM" id="Phobius"/>
    </source>
</evidence>
<feature type="region of interest" description="Disordered" evidence="9">
    <location>
        <begin position="305"/>
        <end position="339"/>
    </location>
</feature>
<evidence type="ECO:0000259" key="11">
    <source>
        <dbReference type="PROSITE" id="PS50011"/>
    </source>
</evidence>
<evidence type="ECO:0000256" key="4">
    <source>
        <dbReference type="ARBA" id="ARBA00022741"/>
    </source>
</evidence>
<dbReference type="CDD" id="cd14014">
    <property type="entry name" value="STKc_PknB_like"/>
    <property type="match status" value="1"/>
</dbReference>
<dbReference type="Pfam" id="PF00069">
    <property type="entry name" value="Pkinase"/>
    <property type="match status" value="1"/>
</dbReference>
<protein>
    <recommendedName>
        <fullName evidence="1">non-specific serine/threonine protein kinase</fullName>
        <ecNumber evidence="1">2.7.11.1</ecNumber>
    </recommendedName>
</protein>
<keyword evidence="2 12" id="KW-0723">Serine/threonine-protein kinase</keyword>
<dbReference type="OrthoDB" id="9762169at2"/>
<dbReference type="GO" id="GO:0005524">
    <property type="term" value="F:ATP binding"/>
    <property type="evidence" value="ECO:0007669"/>
    <property type="project" value="UniProtKB-KW"/>
</dbReference>
<keyword evidence="13" id="KW-1185">Reference proteome</keyword>
<feature type="region of interest" description="Disordered" evidence="9">
    <location>
        <begin position="371"/>
        <end position="465"/>
    </location>
</feature>
<sequence length="465" mass="48771">MRIGDLLGERYRLDEFVDGGAMGEVWRATDTRLNRTVAVKVLHASLSGSRAFRRRFESEARSAAALRAPGVVNVYDFGEDDSGDGNSKSFLVMEFVDGRPLSAIIADKGRMSPGDVMALTAKVATALDAAHRAGVIHRDIKPGNILLTEDGTVKVVDFGIARAQGEAGLTSTGQVMGTVAYVSPEQLYDEELTGASDIYSLGVVAYECLSGRKPFNADAPAAVIRAQLHETPPPLPASVPNVVSEVVMKCLAKDASERWESGAALSKHCRQLAAMLPQGDSTEEMSAADLDDDDVTVRVAAPGRSAVSGTRALPSASRDDDSTILIGRGKPGTAATGADTGRNRKKLAAIVAVALLGLLVLTGAVWGMWGGDGDDGRGSADKTSKSESTEKSKSEEESSEDTWENTGDYTGEPSSSGSPSDSESPSSQSPSKTPTKSPSQSPSQSDDNDTSSGDDKDRILELKGS</sequence>
<dbReference type="GO" id="GO:0045717">
    <property type="term" value="P:negative regulation of fatty acid biosynthetic process"/>
    <property type="evidence" value="ECO:0007669"/>
    <property type="project" value="UniProtKB-ARBA"/>
</dbReference>
<name>D3Q3X5_STANL</name>
<dbReference type="eggNOG" id="COG0515">
    <property type="taxonomic scope" value="Bacteria"/>
</dbReference>
<evidence type="ECO:0000313" key="13">
    <source>
        <dbReference type="Proteomes" id="UP000000844"/>
    </source>
</evidence>
<feature type="compositionally biased region" description="Basic and acidic residues" evidence="9">
    <location>
        <begin position="374"/>
        <end position="396"/>
    </location>
</feature>
<evidence type="ECO:0000256" key="8">
    <source>
        <dbReference type="ARBA" id="ARBA00048679"/>
    </source>
</evidence>
<comment type="catalytic activity">
    <reaction evidence="8">
        <text>L-seryl-[protein] + ATP = O-phospho-L-seryl-[protein] + ADP + H(+)</text>
        <dbReference type="Rhea" id="RHEA:17989"/>
        <dbReference type="Rhea" id="RHEA-COMP:9863"/>
        <dbReference type="Rhea" id="RHEA-COMP:11604"/>
        <dbReference type="ChEBI" id="CHEBI:15378"/>
        <dbReference type="ChEBI" id="CHEBI:29999"/>
        <dbReference type="ChEBI" id="CHEBI:30616"/>
        <dbReference type="ChEBI" id="CHEBI:83421"/>
        <dbReference type="ChEBI" id="CHEBI:456216"/>
        <dbReference type="EC" id="2.7.11.1"/>
    </reaction>
</comment>
<accession>D3Q3X5</accession>
<dbReference type="InterPro" id="IPR000719">
    <property type="entry name" value="Prot_kinase_dom"/>
</dbReference>
<evidence type="ECO:0000256" key="3">
    <source>
        <dbReference type="ARBA" id="ARBA00022679"/>
    </source>
</evidence>
<dbReference type="FunFam" id="3.30.200.20:FF:000035">
    <property type="entry name" value="Serine/threonine protein kinase Stk1"/>
    <property type="match status" value="1"/>
</dbReference>
<dbReference type="Gene3D" id="3.30.200.20">
    <property type="entry name" value="Phosphorylase Kinase, domain 1"/>
    <property type="match status" value="1"/>
</dbReference>
<dbReference type="KEGG" id="sna:Snas_4395"/>
<dbReference type="PANTHER" id="PTHR43289">
    <property type="entry name" value="MITOGEN-ACTIVATED PROTEIN KINASE KINASE KINASE 20-RELATED"/>
    <property type="match status" value="1"/>
</dbReference>
<feature type="compositionally biased region" description="Low complexity" evidence="9">
    <location>
        <begin position="410"/>
        <end position="445"/>
    </location>
</feature>
<keyword evidence="4" id="KW-0547">Nucleotide-binding</keyword>
<dbReference type="FunFam" id="1.10.510.10:FF:000021">
    <property type="entry name" value="Serine/threonine protein kinase"/>
    <property type="match status" value="1"/>
</dbReference>
<dbReference type="Gene3D" id="1.10.510.10">
    <property type="entry name" value="Transferase(Phosphotransferase) domain 1"/>
    <property type="match status" value="1"/>
</dbReference>
<keyword evidence="10" id="KW-1133">Transmembrane helix</keyword>
<feature type="domain" description="Protein kinase" evidence="11">
    <location>
        <begin position="11"/>
        <end position="271"/>
    </location>
</feature>
<keyword evidence="10" id="KW-0812">Transmembrane</keyword>
<dbReference type="AlphaFoldDB" id="D3Q3X5"/>
<keyword evidence="3" id="KW-0808">Transferase</keyword>
<evidence type="ECO:0000256" key="1">
    <source>
        <dbReference type="ARBA" id="ARBA00012513"/>
    </source>
</evidence>
<dbReference type="InterPro" id="IPR008271">
    <property type="entry name" value="Ser/Thr_kinase_AS"/>
</dbReference>
<dbReference type="STRING" id="446470.Snas_4395"/>
<keyword evidence="10" id="KW-0472">Membrane</keyword>
<dbReference type="Proteomes" id="UP000000844">
    <property type="component" value="Chromosome"/>
</dbReference>
<dbReference type="PROSITE" id="PS00108">
    <property type="entry name" value="PROTEIN_KINASE_ST"/>
    <property type="match status" value="1"/>
</dbReference>
<dbReference type="GO" id="GO:0004674">
    <property type="term" value="F:protein serine/threonine kinase activity"/>
    <property type="evidence" value="ECO:0007669"/>
    <property type="project" value="UniProtKB-KW"/>
</dbReference>
<evidence type="ECO:0000256" key="7">
    <source>
        <dbReference type="ARBA" id="ARBA00047899"/>
    </source>
</evidence>
<keyword evidence="6" id="KW-0067">ATP-binding</keyword>
<evidence type="ECO:0000256" key="2">
    <source>
        <dbReference type="ARBA" id="ARBA00022527"/>
    </source>
</evidence>
<feature type="transmembrane region" description="Helical" evidence="10">
    <location>
        <begin position="347"/>
        <end position="369"/>
    </location>
</feature>
<organism evidence="12 13">
    <name type="scientific">Stackebrandtia nassauensis (strain DSM 44728 / CIP 108903 / NRRL B-16338 / NBRC 102104 / LLR-40K-21)</name>
    <dbReference type="NCBI Taxonomy" id="446470"/>
    <lineage>
        <taxon>Bacteria</taxon>
        <taxon>Bacillati</taxon>
        <taxon>Actinomycetota</taxon>
        <taxon>Actinomycetes</taxon>
        <taxon>Glycomycetales</taxon>
        <taxon>Glycomycetaceae</taxon>
        <taxon>Stackebrandtia</taxon>
    </lineage>
</organism>
<evidence type="ECO:0000256" key="5">
    <source>
        <dbReference type="ARBA" id="ARBA00022777"/>
    </source>
</evidence>
<keyword evidence="5 12" id="KW-0418">Kinase</keyword>
<gene>
    <name evidence="12" type="ordered locus">Snas_4395</name>
</gene>
<dbReference type="PANTHER" id="PTHR43289:SF6">
    <property type="entry name" value="SERINE_THREONINE-PROTEIN KINASE NEKL-3"/>
    <property type="match status" value="1"/>
</dbReference>
<proteinExistence type="predicted"/>
<dbReference type="HOGENOM" id="CLU_000288_63_44_11"/>
<evidence type="ECO:0000313" key="12">
    <source>
        <dbReference type="EMBL" id="ADD44042.1"/>
    </source>
</evidence>
<dbReference type="EC" id="2.7.11.1" evidence="1"/>
<dbReference type="RefSeq" id="WP_013019613.1">
    <property type="nucleotide sequence ID" value="NC_013947.1"/>
</dbReference>
<feature type="compositionally biased region" description="Basic and acidic residues" evidence="9">
    <location>
        <begin position="453"/>
        <end position="465"/>
    </location>
</feature>
<reference evidence="12 13" key="1">
    <citation type="journal article" date="2009" name="Stand. Genomic Sci.">
        <title>Complete genome sequence of Stackebrandtia nassauensis type strain (LLR-40K-21).</title>
        <authorList>
            <person name="Munk C."/>
            <person name="Lapidus A."/>
            <person name="Copeland A."/>
            <person name="Jando M."/>
            <person name="Mayilraj S."/>
            <person name="Glavina Del Rio T."/>
            <person name="Nolan M."/>
            <person name="Chen F."/>
            <person name="Lucas S."/>
            <person name="Tice H."/>
            <person name="Cheng J.F."/>
            <person name="Han C."/>
            <person name="Detter J.C."/>
            <person name="Bruce D."/>
            <person name="Goodwin L."/>
            <person name="Chain P."/>
            <person name="Pitluck S."/>
            <person name="Goker M."/>
            <person name="Ovchinikova G."/>
            <person name="Pati A."/>
            <person name="Ivanova N."/>
            <person name="Mavromatis K."/>
            <person name="Chen A."/>
            <person name="Palaniappan K."/>
            <person name="Land M."/>
            <person name="Hauser L."/>
            <person name="Chang Y.J."/>
            <person name="Jeffries C.D."/>
            <person name="Bristow J."/>
            <person name="Eisen J.A."/>
            <person name="Markowitz V."/>
            <person name="Hugenholtz P."/>
            <person name="Kyrpides N.C."/>
            <person name="Klenk H.P."/>
        </authorList>
    </citation>
    <scope>NUCLEOTIDE SEQUENCE [LARGE SCALE GENOMIC DNA]</scope>
    <source>
        <strain evidence="13">DSM 44728 / CIP 108903 / NRRL B-16338 / NBRC 102104 / LLR-40K-21</strain>
    </source>
</reference>
<dbReference type="EMBL" id="CP001778">
    <property type="protein sequence ID" value="ADD44042.1"/>
    <property type="molecule type" value="Genomic_DNA"/>
</dbReference>
<dbReference type="PROSITE" id="PS50011">
    <property type="entry name" value="PROTEIN_KINASE_DOM"/>
    <property type="match status" value="1"/>
</dbReference>
<evidence type="ECO:0000256" key="6">
    <source>
        <dbReference type="ARBA" id="ARBA00022840"/>
    </source>
</evidence>